<accession>A0ABV0HN50</accession>
<dbReference type="PANTHER" id="PTHR37290">
    <property type="entry name" value="INNER MEMBRANE PROTEIN YIAA-RELATED"/>
    <property type="match status" value="1"/>
</dbReference>
<keyword evidence="1" id="KW-0812">Transmembrane</keyword>
<dbReference type="InterPro" id="IPR008024">
    <property type="entry name" value="YiaAB"/>
</dbReference>
<comment type="caution">
    <text evidence="3">The sequence shown here is derived from an EMBL/GenBank/DDBJ whole genome shotgun (WGS) entry which is preliminary data.</text>
</comment>
<feature type="domain" description="YiaAB two helix" evidence="2">
    <location>
        <begin position="63"/>
        <end position="106"/>
    </location>
</feature>
<dbReference type="EMBL" id="JAYMYY010000005">
    <property type="protein sequence ID" value="MEO3991485.1"/>
    <property type="molecule type" value="Genomic_DNA"/>
</dbReference>
<keyword evidence="1" id="KW-0472">Membrane</keyword>
<feature type="transmembrane region" description="Helical" evidence="1">
    <location>
        <begin position="35"/>
        <end position="53"/>
    </location>
</feature>
<keyword evidence="1" id="KW-1133">Transmembrane helix</keyword>
<gene>
    <name evidence="3" type="ORF">VSR74_16900</name>
</gene>
<dbReference type="PANTHER" id="PTHR37290:SF2">
    <property type="entry name" value="INNER MEMBRANE PROTEIN YIAB"/>
    <property type="match status" value="1"/>
</dbReference>
<dbReference type="RefSeq" id="WP_347795787.1">
    <property type="nucleotide sequence ID" value="NZ_JAYMYY010000005.1"/>
</dbReference>
<dbReference type="Proteomes" id="UP001444146">
    <property type="component" value="Unassembled WGS sequence"/>
</dbReference>
<sequence length="111" mass="12281">MKLTLKIPQAALFIGLILYVFCLWRDCAELIDKGFFMAVLSLGLFAIAVYKRLPETEREASRFSGVCRFMLLLAAGLLLVGVWNLPLNLAEKGLCVAAWFVAMYGAARCSS</sequence>
<proteinExistence type="predicted"/>
<name>A0ABV0HN50_9ENTR</name>
<protein>
    <submittedName>
        <fullName evidence="3">YiaA/YiaB family inner membrane protein</fullName>
    </submittedName>
</protein>
<feature type="transmembrane region" description="Helical" evidence="1">
    <location>
        <begin position="65"/>
        <end position="83"/>
    </location>
</feature>
<evidence type="ECO:0000259" key="2">
    <source>
        <dbReference type="Pfam" id="PF05360"/>
    </source>
</evidence>
<evidence type="ECO:0000256" key="1">
    <source>
        <dbReference type="SAM" id="Phobius"/>
    </source>
</evidence>
<dbReference type="Pfam" id="PF05360">
    <property type="entry name" value="YiaAB"/>
    <property type="match status" value="1"/>
</dbReference>
<organism evidence="3 4">
    <name type="scientific">Pseudocitrobacter cyperus</name>
    <dbReference type="NCBI Taxonomy" id="3112843"/>
    <lineage>
        <taxon>Bacteria</taxon>
        <taxon>Pseudomonadati</taxon>
        <taxon>Pseudomonadota</taxon>
        <taxon>Gammaproteobacteria</taxon>
        <taxon>Enterobacterales</taxon>
        <taxon>Enterobacteriaceae</taxon>
        <taxon>Pseudocitrobacter</taxon>
    </lineage>
</organism>
<keyword evidence="4" id="KW-1185">Reference proteome</keyword>
<evidence type="ECO:0000313" key="3">
    <source>
        <dbReference type="EMBL" id="MEO3991485.1"/>
    </source>
</evidence>
<reference evidence="3 4" key="1">
    <citation type="submission" date="2024-01" db="EMBL/GenBank/DDBJ databases">
        <title>Pseudocitrobacter sp. Endophytic strain Cyp-38L.</title>
        <authorList>
            <person name="Amer M.A."/>
            <person name="Hamed S.M."/>
        </authorList>
    </citation>
    <scope>NUCLEOTIDE SEQUENCE [LARGE SCALE GENOMIC DNA]</scope>
    <source>
        <strain evidence="3 4">Cyp38S</strain>
    </source>
</reference>
<dbReference type="InterPro" id="IPR038972">
    <property type="entry name" value="YiaA-like"/>
</dbReference>
<evidence type="ECO:0000313" key="4">
    <source>
        <dbReference type="Proteomes" id="UP001444146"/>
    </source>
</evidence>